<keyword evidence="3 6" id="KW-0378">Hydrolase</keyword>
<evidence type="ECO:0000313" key="9">
    <source>
        <dbReference type="EMBL" id="EIJ65126.1"/>
    </source>
</evidence>
<dbReference type="SUPFAM" id="SSF51556">
    <property type="entry name" value="Metallo-dependent hydrolases"/>
    <property type="match status" value="1"/>
</dbReference>
<comment type="catalytic activity">
    <reaction evidence="5 6">
        <text>adenine + H2O + H(+) = hypoxanthine + NH4(+)</text>
        <dbReference type="Rhea" id="RHEA:23688"/>
        <dbReference type="ChEBI" id="CHEBI:15377"/>
        <dbReference type="ChEBI" id="CHEBI:15378"/>
        <dbReference type="ChEBI" id="CHEBI:16708"/>
        <dbReference type="ChEBI" id="CHEBI:17368"/>
        <dbReference type="ChEBI" id="CHEBI:28938"/>
        <dbReference type="EC" id="3.5.4.2"/>
    </reaction>
</comment>
<keyword evidence="10" id="KW-1185">Reference proteome</keyword>
<dbReference type="InterPro" id="IPR032466">
    <property type="entry name" value="Metal_Hydrolase"/>
</dbReference>
<dbReference type="EC" id="3.5.4.2" evidence="2 6"/>
<organism evidence="9 10">
    <name type="scientific">Candidatus Nitrosopumilus salarius BD31</name>
    <dbReference type="NCBI Taxonomy" id="859350"/>
    <lineage>
        <taxon>Archaea</taxon>
        <taxon>Nitrososphaerota</taxon>
        <taxon>Nitrososphaeria</taxon>
        <taxon>Nitrosopumilales</taxon>
        <taxon>Nitrosopumilaceae</taxon>
        <taxon>Nitrosopumilus</taxon>
    </lineage>
</organism>
<proteinExistence type="inferred from homology"/>
<dbReference type="Pfam" id="PF01979">
    <property type="entry name" value="Amidohydro_1"/>
    <property type="match status" value="1"/>
</dbReference>
<comment type="similarity">
    <text evidence="1 6">Belongs to the metallo-dependent hydrolases superfamily. Adenine deaminase family.</text>
</comment>
<dbReference type="InterPro" id="IPR006679">
    <property type="entry name" value="Adenine_deam"/>
</dbReference>
<dbReference type="InterPro" id="IPR026912">
    <property type="entry name" value="Adenine_deam_C"/>
</dbReference>
<dbReference type="GO" id="GO:0000034">
    <property type="term" value="F:adenine deaminase activity"/>
    <property type="evidence" value="ECO:0007669"/>
    <property type="project" value="UniProtKB-UniRule"/>
</dbReference>
<reference evidence="9 10" key="1">
    <citation type="journal article" date="2012" name="J. Bacteriol.">
        <title>Genome sequence of "Candidatus Nitrosopumilus salaria" BD31, an ammonia-oxidizing archaeon from the San Francisco Bay estuary.</title>
        <authorList>
            <person name="Mosier A.C."/>
            <person name="Allen E.E."/>
            <person name="Kim M."/>
            <person name="Ferriera S."/>
            <person name="Francis C.A."/>
        </authorList>
    </citation>
    <scope>NUCLEOTIDE SEQUENCE [LARGE SCALE GENOMIC DNA]</scope>
    <source>
        <strain evidence="9 10">BD31</strain>
    </source>
</reference>
<evidence type="ECO:0000256" key="3">
    <source>
        <dbReference type="ARBA" id="ARBA00022801"/>
    </source>
</evidence>
<evidence type="ECO:0000256" key="6">
    <source>
        <dbReference type="HAMAP-Rule" id="MF_01518"/>
    </source>
</evidence>
<dbReference type="PANTHER" id="PTHR11113:SF2">
    <property type="entry name" value="ADENINE DEAMINASE"/>
    <property type="match status" value="1"/>
</dbReference>
<dbReference type="GO" id="GO:0006146">
    <property type="term" value="P:adenine catabolic process"/>
    <property type="evidence" value="ECO:0007669"/>
    <property type="project" value="InterPro"/>
</dbReference>
<feature type="domain" description="Adenine deaminase C-terminal" evidence="8">
    <location>
        <begin position="414"/>
        <end position="580"/>
    </location>
</feature>
<name>I3D083_9ARCH</name>
<dbReference type="Gene3D" id="2.30.40.10">
    <property type="entry name" value="Urease, subunit C, domain 1"/>
    <property type="match status" value="1"/>
</dbReference>
<keyword evidence="4 6" id="KW-0464">Manganese</keyword>
<dbReference type="EMBL" id="AEXL02000149">
    <property type="protein sequence ID" value="EIJ65126.1"/>
    <property type="molecule type" value="Genomic_DNA"/>
</dbReference>
<sequence>MTSSLANSISALNSVAMGEKKADLVLKNCNLLSVYTREIIPKTQIAIFNDRIAYVGQDASHTLGSKTKIIDVNGKYVSPGFADPHLHIDQFVLPSEFAKKALLCGVTSLFSDPIDIVSVGGYKGFQEFLKLGENLPIRIFQVVPGGLPVDAKFSNSNSLSLSQEKLAVKHPHVLGLGEVFSWTKVTLREPKTMKSLSAMLECDCIINGHTAGASDKKLNAYVSSGILSCHEPINFDQVLERLRLGMWIMIREGSIRRDLKEIIPRVLSHGTYLNRLMFCSDGLDPLDIAKFGHIDHCIRESIKLGLKPIDAITMATKNNFDYYNMGKDLGGIAPGKFADILIFDDLKSFKPSQVFVGGNLVVSNGKIITLIKKKSIPGWIKKTVKLKKFTKNDFLIKSKKKDVLANTIFLETEIITKIGSAQLKSVDGQVSASLDSDVWKVAAFDRTHGTNRHTIGFLENFGADIGAFASTWSFHENDLIVIGSNDSDMAVASNHLVKNQGGLVVVKSGKILASLPFQVAGIISTESFEKVTSNFEKINNSILDSGCNFSRPHLIPLFLPFLALPSVRILSGGIVDVKKRSYISPIN</sequence>
<evidence type="ECO:0000259" key="7">
    <source>
        <dbReference type="Pfam" id="PF01979"/>
    </source>
</evidence>
<dbReference type="PATRIC" id="fig|859350.6.peg.1798"/>
<dbReference type="HAMAP" id="MF_01518">
    <property type="entry name" value="Adenine_deamin"/>
    <property type="match status" value="1"/>
</dbReference>
<dbReference type="Gene3D" id="3.20.20.140">
    <property type="entry name" value="Metal-dependent hydrolases"/>
    <property type="match status" value="1"/>
</dbReference>
<dbReference type="SUPFAM" id="SSF51338">
    <property type="entry name" value="Composite domain of metallo-dependent hydrolases"/>
    <property type="match status" value="1"/>
</dbReference>
<gene>
    <name evidence="6" type="primary">ade</name>
    <name evidence="9" type="ORF">BD31_I1746</name>
</gene>
<dbReference type="InterPro" id="IPR006680">
    <property type="entry name" value="Amidohydro-rel"/>
</dbReference>
<dbReference type="PANTHER" id="PTHR11113">
    <property type="entry name" value="N-ACETYLGLUCOSAMINE-6-PHOSPHATE DEACETYLASE"/>
    <property type="match status" value="1"/>
</dbReference>
<evidence type="ECO:0000256" key="2">
    <source>
        <dbReference type="ARBA" id="ARBA00012782"/>
    </source>
</evidence>
<evidence type="ECO:0000256" key="5">
    <source>
        <dbReference type="ARBA" id="ARBA00047720"/>
    </source>
</evidence>
<accession>I3D083</accession>
<dbReference type="Proteomes" id="UP000003423">
    <property type="component" value="Unassembled WGS sequence"/>
</dbReference>
<comment type="caution">
    <text evidence="9">The sequence shown here is derived from an EMBL/GenBank/DDBJ whole genome shotgun (WGS) entry which is preliminary data.</text>
</comment>
<evidence type="ECO:0000313" key="10">
    <source>
        <dbReference type="Proteomes" id="UP000003423"/>
    </source>
</evidence>
<dbReference type="InterPro" id="IPR011059">
    <property type="entry name" value="Metal-dep_hydrolase_composite"/>
</dbReference>
<evidence type="ECO:0000256" key="1">
    <source>
        <dbReference type="ARBA" id="ARBA00006773"/>
    </source>
</evidence>
<dbReference type="Pfam" id="PF13382">
    <property type="entry name" value="Adenine_deam_C"/>
    <property type="match status" value="1"/>
</dbReference>
<protein>
    <recommendedName>
        <fullName evidence="2 6">Adenine deaminase</fullName>
        <shortName evidence="6">Adenase</shortName>
        <shortName evidence="6">Adenine aminase</shortName>
        <ecNumber evidence="2 6">3.5.4.2</ecNumber>
    </recommendedName>
</protein>
<dbReference type="AlphaFoldDB" id="I3D083"/>
<feature type="domain" description="Amidohydrolase-related" evidence="7">
    <location>
        <begin position="76"/>
        <end position="361"/>
    </location>
</feature>
<evidence type="ECO:0000256" key="4">
    <source>
        <dbReference type="ARBA" id="ARBA00023211"/>
    </source>
</evidence>
<evidence type="ECO:0000259" key="8">
    <source>
        <dbReference type="Pfam" id="PF13382"/>
    </source>
</evidence>
<comment type="cofactor">
    <cofactor evidence="6">
        <name>Mn(2+)</name>
        <dbReference type="ChEBI" id="CHEBI:29035"/>
    </cofactor>
</comment>